<keyword evidence="1" id="KW-0472">Membrane</keyword>
<dbReference type="OrthoDB" id="10412162at2759"/>
<dbReference type="KEGG" id="mlr:MELLADRAFT_118125"/>
<proteinExistence type="predicted"/>
<feature type="transmembrane region" description="Helical" evidence="1">
    <location>
        <begin position="94"/>
        <end position="117"/>
    </location>
</feature>
<dbReference type="HOGENOM" id="CLU_1366519_0_0_1"/>
<evidence type="ECO:0000313" key="3">
    <source>
        <dbReference type="Proteomes" id="UP000001072"/>
    </source>
</evidence>
<dbReference type="eggNOG" id="ENOG502SDQR">
    <property type="taxonomic scope" value="Eukaryota"/>
</dbReference>
<dbReference type="VEuPathDB" id="FungiDB:MELLADRAFT_118125"/>
<dbReference type="AlphaFoldDB" id="F4S5B1"/>
<keyword evidence="1" id="KW-1133">Transmembrane helix</keyword>
<accession>F4S5B1</accession>
<feature type="transmembrane region" description="Helical" evidence="1">
    <location>
        <begin position="61"/>
        <end position="82"/>
    </location>
</feature>
<gene>
    <name evidence="2" type="ORF">MELLADRAFT_118125</name>
</gene>
<dbReference type="InParanoid" id="F4S5B1"/>
<organism evidence="3">
    <name type="scientific">Melampsora larici-populina (strain 98AG31 / pathotype 3-4-7)</name>
    <name type="common">Poplar leaf rust fungus</name>
    <dbReference type="NCBI Taxonomy" id="747676"/>
    <lineage>
        <taxon>Eukaryota</taxon>
        <taxon>Fungi</taxon>
        <taxon>Dikarya</taxon>
        <taxon>Basidiomycota</taxon>
        <taxon>Pucciniomycotina</taxon>
        <taxon>Pucciniomycetes</taxon>
        <taxon>Pucciniales</taxon>
        <taxon>Melampsoraceae</taxon>
        <taxon>Melampsora</taxon>
    </lineage>
</organism>
<evidence type="ECO:0000256" key="1">
    <source>
        <dbReference type="SAM" id="Phobius"/>
    </source>
</evidence>
<dbReference type="GeneID" id="18926164"/>
<protein>
    <submittedName>
        <fullName evidence="2">Uncharacterized protein</fullName>
    </submittedName>
</protein>
<evidence type="ECO:0000313" key="2">
    <source>
        <dbReference type="EMBL" id="EGG00191.1"/>
    </source>
</evidence>
<sequence>MLSKNCQHFLVACAFLTGSLAVTEIALTIAAFQLLNRLKTRVATQLPHGILHADPILDTGIAIIVVSILAILPSIFGSVFRLAHRCPTENFRYFAIVTFAYLPVLVVGTVIGLTWHASVTSALPQLMVKRLIAGSGMSLYYHSYRAVMAVIVNGWIVFASLVLATMLERMTFKATQQDQQTMSSPVFLTDESKNSDEEGI</sequence>
<dbReference type="Proteomes" id="UP000001072">
    <property type="component" value="Unassembled WGS sequence"/>
</dbReference>
<feature type="transmembrane region" description="Helical" evidence="1">
    <location>
        <begin position="146"/>
        <end position="167"/>
    </location>
</feature>
<reference evidence="3" key="1">
    <citation type="journal article" date="2011" name="Proc. Natl. Acad. Sci. U.S.A.">
        <title>Obligate biotrophy features unraveled by the genomic analysis of rust fungi.</title>
        <authorList>
            <person name="Duplessis S."/>
            <person name="Cuomo C.A."/>
            <person name="Lin Y.-C."/>
            <person name="Aerts A."/>
            <person name="Tisserant E."/>
            <person name="Veneault-Fourrey C."/>
            <person name="Joly D.L."/>
            <person name="Hacquard S."/>
            <person name="Amselem J."/>
            <person name="Cantarel B.L."/>
            <person name="Chiu R."/>
            <person name="Coutinho P.M."/>
            <person name="Feau N."/>
            <person name="Field M."/>
            <person name="Frey P."/>
            <person name="Gelhaye E."/>
            <person name="Goldberg J."/>
            <person name="Grabherr M.G."/>
            <person name="Kodira C.D."/>
            <person name="Kohler A."/>
            <person name="Kuees U."/>
            <person name="Lindquist E.A."/>
            <person name="Lucas S.M."/>
            <person name="Mago R."/>
            <person name="Mauceli E."/>
            <person name="Morin E."/>
            <person name="Murat C."/>
            <person name="Pangilinan J.L."/>
            <person name="Park R."/>
            <person name="Pearson M."/>
            <person name="Quesneville H."/>
            <person name="Rouhier N."/>
            <person name="Sakthikumar S."/>
            <person name="Salamov A.A."/>
            <person name="Schmutz J."/>
            <person name="Selles B."/>
            <person name="Shapiro H."/>
            <person name="Tanguay P."/>
            <person name="Tuskan G.A."/>
            <person name="Henrissat B."/>
            <person name="Van de Peer Y."/>
            <person name="Rouze P."/>
            <person name="Ellis J.G."/>
            <person name="Dodds P.N."/>
            <person name="Schein J.E."/>
            <person name="Zhong S."/>
            <person name="Hamelin R.C."/>
            <person name="Grigoriev I.V."/>
            <person name="Szabo L.J."/>
            <person name="Martin F."/>
        </authorList>
    </citation>
    <scope>NUCLEOTIDE SEQUENCE [LARGE SCALE GENOMIC DNA]</scope>
    <source>
        <strain evidence="3">98AG31 / pathotype 3-4-7</strain>
    </source>
</reference>
<dbReference type="RefSeq" id="XP_007416594.1">
    <property type="nucleotide sequence ID" value="XM_007416532.1"/>
</dbReference>
<name>F4S5B1_MELLP</name>
<keyword evidence="3" id="KW-1185">Reference proteome</keyword>
<dbReference type="EMBL" id="GL883150">
    <property type="protein sequence ID" value="EGG00191.1"/>
    <property type="molecule type" value="Genomic_DNA"/>
</dbReference>
<keyword evidence="1" id="KW-0812">Transmembrane</keyword>